<protein>
    <recommendedName>
        <fullName evidence="3">histone acetyltransferase</fullName>
        <ecNumber evidence="3">2.3.1.48</ecNumber>
    </recommendedName>
</protein>
<dbReference type="EMBL" id="AJWK01032778">
    <property type="status" value="NOT_ANNOTATED_CDS"/>
    <property type="molecule type" value="Genomic_DNA"/>
</dbReference>
<keyword evidence="6" id="KW-0805">Transcription regulation</keyword>
<evidence type="ECO:0000256" key="5">
    <source>
        <dbReference type="ARBA" id="ARBA00022853"/>
    </source>
</evidence>
<dbReference type="GO" id="GO:0045944">
    <property type="term" value="P:positive regulation of transcription by RNA polymerase II"/>
    <property type="evidence" value="ECO:0007669"/>
    <property type="project" value="TreeGrafter"/>
</dbReference>
<evidence type="ECO:0000256" key="11">
    <source>
        <dbReference type="ARBA" id="ARBA00023315"/>
    </source>
</evidence>
<evidence type="ECO:0000313" key="16">
    <source>
        <dbReference type="Proteomes" id="UP000092461"/>
    </source>
</evidence>
<keyword evidence="5" id="KW-0156">Chromatin regulator</keyword>
<dbReference type="InterPro" id="IPR036427">
    <property type="entry name" value="Bromodomain-like_sf"/>
</dbReference>
<evidence type="ECO:0000256" key="4">
    <source>
        <dbReference type="ARBA" id="ARBA00022679"/>
    </source>
</evidence>
<dbReference type="Pfam" id="PF00583">
    <property type="entry name" value="Acetyltransf_1"/>
    <property type="match status" value="1"/>
</dbReference>
<dbReference type="FunFam" id="3.40.630.30:FF:000004">
    <property type="entry name" value="Histone acetyltransferase KAT2A"/>
    <property type="match status" value="1"/>
</dbReference>
<keyword evidence="10" id="KW-0539">Nucleus</keyword>
<dbReference type="GO" id="GO:0010484">
    <property type="term" value="F:histone H3 acetyltransferase activity"/>
    <property type="evidence" value="ECO:0007669"/>
    <property type="project" value="TreeGrafter"/>
</dbReference>
<keyword evidence="16" id="KW-1185">Reference proteome</keyword>
<feature type="domain" description="Bromo" evidence="13">
    <location>
        <begin position="386"/>
        <end position="456"/>
    </location>
</feature>
<dbReference type="Gene3D" id="1.20.920.10">
    <property type="entry name" value="Bromodomain-like"/>
    <property type="match status" value="1"/>
</dbReference>
<name>A0A1B0CWR8_LUTLO</name>
<organism evidence="15 16">
    <name type="scientific">Lutzomyia longipalpis</name>
    <name type="common">Sand fly</name>
    <dbReference type="NCBI Taxonomy" id="7200"/>
    <lineage>
        <taxon>Eukaryota</taxon>
        <taxon>Metazoa</taxon>
        <taxon>Ecdysozoa</taxon>
        <taxon>Arthropoda</taxon>
        <taxon>Hexapoda</taxon>
        <taxon>Insecta</taxon>
        <taxon>Pterygota</taxon>
        <taxon>Neoptera</taxon>
        <taxon>Endopterygota</taxon>
        <taxon>Diptera</taxon>
        <taxon>Nematocera</taxon>
        <taxon>Psychodoidea</taxon>
        <taxon>Psychodidae</taxon>
        <taxon>Lutzomyia</taxon>
        <taxon>Lutzomyia</taxon>
    </lineage>
</organism>
<dbReference type="VEuPathDB" id="VectorBase:LLOJ009452"/>
<evidence type="ECO:0000256" key="2">
    <source>
        <dbReference type="ARBA" id="ARBA00008607"/>
    </source>
</evidence>
<comment type="subcellular location">
    <subcellularLocation>
        <location evidence="1">Nucleus</location>
    </subcellularLocation>
</comment>
<dbReference type="InterPro" id="IPR001487">
    <property type="entry name" value="Bromodomain"/>
</dbReference>
<dbReference type="InterPro" id="IPR016181">
    <property type="entry name" value="Acyl_CoA_acyltransferase"/>
</dbReference>
<dbReference type="CDD" id="cd05509">
    <property type="entry name" value="Bromo_gcn5_like"/>
    <property type="match status" value="1"/>
</dbReference>
<evidence type="ECO:0000256" key="8">
    <source>
        <dbReference type="ARBA" id="ARBA00023159"/>
    </source>
</evidence>
<dbReference type="Gene3D" id="3.40.630.30">
    <property type="match status" value="1"/>
</dbReference>
<evidence type="ECO:0000259" key="13">
    <source>
        <dbReference type="PROSITE" id="PS50014"/>
    </source>
</evidence>
<dbReference type="PANTHER" id="PTHR45750:SF3">
    <property type="entry name" value="HISTONE ACETYLTRANSFERASE"/>
    <property type="match status" value="1"/>
</dbReference>
<keyword evidence="4" id="KW-0808">Transferase</keyword>
<dbReference type="SMART" id="SM00297">
    <property type="entry name" value="BROMO"/>
    <property type="match status" value="1"/>
</dbReference>
<dbReference type="PANTHER" id="PTHR45750">
    <property type="entry name" value="GH11602P"/>
    <property type="match status" value="1"/>
</dbReference>
<reference evidence="15" key="1">
    <citation type="submission" date="2020-05" db="UniProtKB">
        <authorList>
            <consortium name="EnsemblMetazoa"/>
        </authorList>
    </citation>
    <scope>IDENTIFICATION</scope>
    <source>
        <strain evidence="15">Jacobina</strain>
    </source>
</reference>
<dbReference type="PRINTS" id="PR00503">
    <property type="entry name" value="BROMODOMAIN"/>
</dbReference>
<evidence type="ECO:0000259" key="14">
    <source>
        <dbReference type="PROSITE" id="PS51186"/>
    </source>
</evidence>
<dbReference type="Pfam" id="PF00439">
    <property type="entry name" value="Bromodomain"/>
    <property type="match status" value="1"/>
</dbReference>
<evidence type="ECO:0000256" key="1">
    <source>
        <dbReference type="ARBA" id="ARBA00004123"/>
    </source>
</evidence>
<dbReference type="InterPro" id="IPR018359">
    <property type="entry name" value="Bromodomain_CS"/>
</dbReference>
<proteinExistence type="inferred from homology"/>
<accession>A0A1B0CWR8</accession>
<keyword evidence="7 12" id="KW-0103">Bromodomain</keyword>
<evidence type="ECO:0000256" key="6">
    <source>
        <dbReference type="ARBA" id="ARBA00023015"/>
    </source>
</evidence>
<dbReference type="EC" id="2.3.1.48" evidence="3"/>
<keyword evidence="9" id="KW-0804">Transcription</keyword>
<dbReference type="InterPro" id="IPR000182">
    <property type="entry name" value="GNAT_dom"/>
</dbReference>
<evidence type="ECO:0000256" key="10">
    <source>
        <dbReference type="ARBA" id="ARBA00023242"/>
    </source>
</evidence>
<evidence type="ECO:0000256" key="9">
    <source>
        <dbReference type="ARBA" id="ARBA00023163"/>
    </source>
</evidence>
<keyword evidence="11" id="KW-0012">Acyltransferase</keyword>
<dbReference type="PROSITE" id="PS50014">
    <property type="entry name" value="BROMODOMAIN_2"/>
    <property type="match status" value="1"/>
</dbReference>
<comment type="similarity">
    <text evidence="2">Belongs to the acetyltransferase family. GCN5 subfamily.</text>
</comment>
<evidence type="ECO:0000256" key="3">
    <source>
        <dbReference type="ARBA" id="ARBA00013184"/>
    </source>
</evidence>
<dbReference type="Proteomes" id="UP000092461">
    <property type="component" value="Unassembled WGS sequence"/>
</dbReference>
<dbReference type="SUPFAM" id="SSF55729">
    <property type="entry name" value="Acyl-CoA N-acyltransferases (Nat)"/>
    <property type="match status" value="1"/>
</dbReference>
<dbReference type="PROSITE" id="PS51186">
    <property type="entry name" value="GNAT"/>
    <property type="match status" value="1"/>
</dbReference>
<dbReference type="CDD" id="cd04301">
    <property type="entry name" value="NAT_SF"/>
    <property type="match status" value="1"/>
</dbReference>
<feature type="domain" description="N-acetyltransferase" evidence="14">
    <location>
        <begin position="146"/>
        <end position="292"/>
    </location>
</feature>
<keyword evidence="8" id="KW-0010">Activator</keyword>
<dbReference type="EnsemblMetazoa" id="LLOJ009452-RA">
    <property type="protein sequence ID" value="LLOJ009452-PA"/>
    <property type="gene ID" value="LLOJ009452"/>
</dbReference>
<dbReference type="InterPro" id="IPR037800">
    <property type="entry name" value="GCN5"/>
</dbReference>
<dbReference type="VEuPathDB" id="VectorBase:LLONM1_007041"/>
<dbReference type="GO" id="GO:0140672">
    <property type="term" value="C:ATAC complex"/>
    <property type="evidence" value="ECO:0007669"/>
    <property type="project" value="TreeGrafter"/>
</dbReference>
<sequence length="478" mass="54893">MLLKHEVIKWKRIYFFSNLFCCNLHTLQVINEESPIWDASYKPAVSLLLQRSANSKRVHDAASAQQNAVRRPIADGSQAKKYKYSSEVEDLSNEVVLQAMRNINDSKNSRSSEVVFPVNAPRDEAAKTKESRGEIELHIVGNSLSHPVSKQSMLWLLGLHSVFAHQLPGMPRDYISQLVFDPKHKTLALIEEGRPIGGICFRTFATQGFTEIVFCAVTGDKQVKGYGTHLMNHLKDYSIQQGTKHFLTYADEFAIGYFKKQGFSKDIKVARPIYAGYIKEYEGATLMHCELHPSIVYTQFSSVIRRQKDIVKELIAQRQQEVQKIHPGLTCFKEGVRSIPVESIPGLREVGWRPIARAQRQARPLEESADPDKLAQTLATVLVAVRQHSAAWPFQKPVSQADVPDYYDHIKYPMDLKTMGERLKRGYYVTRRLFMADMARIFTNCRFYNLPETEYYRCANTLERYFQTKMKEIGLWDK</sequence>
<dbReference type="EMBL" id="AJWK01032779">
    <property type="status" value="NOT_ANNOTATED_CDS"/>
    <property type="molecule type" value="Genomic_DNA"/>
</dbReference>
<dbReference type="GO" id="GO:0005634">
    <property type="term" value="C:nucleus"/>
    <property type="evidence" value="ECO:0007669"/>
    <property type="project" value="UniProtKB-SubCell"/>
</dbReference>
<dbReference type="SUPFAM" id="SSF47370">
    <property type="entry name" value="Bromodomain"/>
    <property type="match status" value="1"/>
</dbReference>
<evidence type="ECO:0000313" key="15">
    <source>
        <dbReference type="EnsemblMetazoa" id="LLOJ009452-PA"/>
    </source>
</evidence>
<evidence type="ECO:0000256" key="7">
    <source>
        <dbReference type="ARBA" id="ARBA00023117"/>
    </source>
</evidence>
<dbReference type="AlphaFoldDB" id="A0A1B0CWR8"/>
<dbReference type="PROSITE" id="PS00633">
    <property type="entry name" value="BROMODOMAIN_1"/>
    <property type="match status" value="1"/>
</dbReference>
<evidence type="ECO:0000256" key="12">
    <source>
        <dbReference type="PROSITE-ProRule" id="PRU00035"/>
    </source>
</evidence>